<dbReference type="Proteomes" id="UP000320333">
    <property type="component" value="Unassembled WGS sequence"/>
</dbReference>
<evidence type="ECO:0000313" key="1">
    <source>
        <dbReference type="EMBL" id="TPX74213.1"/>
    </source>
</evidence>
<gene>
    <name evidence="1" type="ORF">CcCBS67573_g04509</name>
</gene>
<organism evidence="1 2">
    <name type="scientific">Chytriomyces confervae</name>
    <dbReference type="NCBI Taxonomy" id="246404"/>
    <lineage>
        <taxon>Eukaryota</taxon>
        <taxon>Fungi</taxon>
        <taxon>Fungi incertae sedis</taxon>
        <taxon>Chytridiomycota</taxon>
        <taxon>Chytridiomycota incertae sedis</taxon>
        <taxon>Chytridiomycetes</taxon>
        <taxon>Chytridiales</taxon>
        <taxon>Chytriomycetaceae</taxon>
        <taxon>Chytriomyces</taxon>
    </lineage>
</organism>
<dbReference type="EMBL" id="QEAP01000137">
    <property type="protein sequence ID" value="TPX74213.1"/>
    <property type="molecule type" value="Genomic_DNA"/>
</dbReference>
<comment type="caution">
    <text evidence="1">The sequence shown here is derived from an EMBL/GenBank/DDBJ whole genome shotgun (WGS) entry which is preliminary data.</text>
</comment>
<protein>
    <submittedName>
        <fullName evidence="1">Uncharacterized protein</fullName>
    </submittedName>
</protein>
<dbReference type="InterPro" id="IPR036322">
    <property type="entry name" value="WD40_repeat_dom_sf"/>
</dbReference>
<dbReference type="InterPro" id="IPR015943">
    <property type="entry name" value="WD40/YVTN_repeat-like_dom_sf"/>
</dbReference>
<keyword evidence="2" id="KW-1185">Reference proteome</keyword>
<accession>A0A507FD45</accession>
<dbReference type="SUPFAM" id="SSF50978">
    <property type="entry name" value="WD40 repeat-like"/>
    <property type="match status" value="1"/>
</dbReference>
<sequence>MANYGNTRFSIRENHLGIVTSASAIHFESANVKIEAKKIAAPTEAADLTEGNSDENMNSDRQHQTADTSEIHFQFRNAPFLLATTACNQINVYDCDYCAEGALDLVSQFQSDFSYTACVWANVEHDLLLCVGDSKGRVSVFSFTRSCELARWDLHAGGQVSNLQVFAEGNGYPFLLVVSQTENVSLLNVDSDTRYSILFQSPASAAVESFSQWDARTSIHIKMPRFQCLSEYGDRLIYSDEGSIAVHAISESLNSGSQSTKLTTRHSTAIEHMKLMDNDTLVSLSSDGMISVIHLPTDSLITTMNIARKIDTAIFDIELILRETLSVLGPEKLHASIYIPWALSTGSFS</sequence>
<evidence type="ECO:0000313" key="2">
    <source>
        <dbReference type="Proteomes" id="UP000320333"/>
    </source>
</evidence>
<name>A0A507FD45_9FUNG</name>
<dbReference type="OrthoDB" id="7318948at2759"/>
<proteinExistence type="predicted"/>
<reference evidence="1 2" key="1">
    <citation type="journal article" date="2019" name="Sci. Rep.">
        <title>Comparative genomics of chytrid fungi reveal insights into the obligate biotrophic and pathogenic lifestyle of Synchytrium endobioticum.</title>
        <authorList>
            <person name="van de Vossenberg B.T.L.H."/>
            <person name="Warris S."/>
            <person name="Nguyen H.D.T."/>
            <person name="van Gent-Pelzer M.P.E."/>
            <person name="Joly D.L."/>
            <person name="van de Geest H.C."/>
            <person name="Bonants P.J.M."/>
            <person name="Smith D.S."/>
            <person name="Levesque C.A."/>
            <person name="van der Lee T.A.J."/>
        </authorList>
    </citation>
    <scope>NUCLEOTIDE SEQUENCE [LARGE SCALE GENOMIC DNA]</scope>
    <source>
        <strain evidence="1 2">CBS 675.73</strain>
    </source>
</reference>
<dbReference type="AlphaFoldDB" id="A0A507FD45"/>
<dbReference type="Gene3D" id="2.130.10.10">
    <property type="entry name" value="YVTN repeat-like/Quinoprotein amine dehydrogenase"/>
    <property type="match status" value="1"/>
</dbReference>